<evidence type="ECO:0000313" key="5">
    <source>
        <dbReference type="EMBL" id="CAF3694407.1"/>
    </source>
</evidence>
<evidence type="ECO:0000259" key="2">
    <source>
        <dbReference type="PROSITE" id="PS51462"/>
    </source>
</evidence>
<dbReference type="Proteomes" id="UP000677228">
    <property type="component" value="Unassembled WGS sequence"/>
</dbReference>
<name>A0A815MUY2_9BILA</name>
<dbReference type="InterPro" id="IPR051325">
    <property type="entry name" value="Nudix_hydrolase_domain"/>
</dbReference>
<dbReference type="EMBL" id="CAJOBC010083723">
    <property type="protein sequence ID" value="CAF4305916.1"/>
    <property type="molecule type" value="Genomic_DNA"/>
</dbReference>
<proteinExistence type="predicted"/>
<evidence type="ECO:0000313" key="6">
    <source>
        <dbReference type="EMBL" id="CAF4305916.1"/>
    </source>
</evidence>
<dbReference type="OrthoDB" id="276276at2759"/>
<evidence type="ECO:0000313" key="7">
    <source>
        <dbReference type="Proteomes" id="UP000663829"/>
    </source>
</evidence>
<dbReference type="PANTHER" id="PTHR21340">
    <property type="entry name" value="DIADENOSINE 5,5-P1,P4-TETRAPHOSPHATE PYROPHOSPHOHYDROLASE MUTT"/>
    <property type="match status" value="1"/>
</dbReference>
<reference evidence="4" key="1">
    <citation type="submission" date="2021-02" db="EMBL/GenBank/DDBJ databases">
        <authorList>
            <person name="Nowell W R."/>
        </authorList>
    </citation>
    <scope>NUCLEOTIDE SEQUENCE</scope>
</reference>
<dbReference type="EMBL" id="CAJOBA010003833">
    <property type="protein sequence ID" value="CAF3694407.1"/>
    <property type="molecule type" value="Genomic_DNA"/>
</dbReference>
<comment type="caution">
    <text evidence="4">The sequence shown here is derived from an EMBL/GenBank/DDBJ whole genome shotgun (WGS) entry which is preliminary data.</text>
</comment>
<dbReference type="Gene3D" id="3.90.79.10">
    <property type="entry name" value="Nucleoside Triphosphate Pyrophosphohydrolase"/>
    <property type="match status" value="1"/>
</dbReference>
<dbReference type="GO" id="GO:0006754">
    <property type="term" value="P:ATP biosynthetic process"/>
    <property type="evidence" value="ECO:0007669"/>
    <property type="project" value="TreeGrafter"/>
</dbReference>
<dbReference type="InterPro" id="IPR015797">
    <property type="entry name" value="NUDIX_hydrolase-like_dom_sf"/>
</dbReference>
<keyword evidence="1" id="KW-0378">Hydrolase</keyword>
<protein>
    <recommendedName>
        <fullName evidence="2">Nudix hydrolase domain-containing protein</fullName>
    </recommendedName>
</protein>
<sequence>MAKKKNINCLDGVPLTFDDVDDGLIQANMMSPTYGNQQWQSIRPVNAKNSNSIVYSTQFRKEKCIAAGLIIFSRDGLQVCLVEANYGRYDHGFPKGMIDGGEGRRRGALRETKEETGLTVNDLVFVIPRHVFDEGNDCYFAAAVTRASYEYRFQYNTHELRSVQWYSIAQALNLPKFNSKRRQLLLQALNIYMDALKRNQLITGEAFKNYQL</sequence>
<feature type="domain" description="Nudix hydrolase" evidence="2">
    <location>
        <begin position="62"/>
        <end position="188"/>
    </location>
</feature>
<dbReference type="PROSITE" id="PS00893">
    <property type="entry name" value="NUDIX_BOX"/>
    <property type="match status" value="1"/>
</dbReference>
<dbReference type="SUPFAM" id="SSF55811">
    <property type="entry name" value="Nudix"/>
    <property type="match status" value="1"/>
</dbReference>
<gene>
    <name evidence="4" type="ORF">GPM918_LOCUS33811</name>
    <name evidence="3" type="ORF">OVA965_LOCUS10383</name>
    <name evidence="6" type="ORF">SRO942_LOCUS34500</name>
    <name evidence="5" type="ORF">TMI583_LOCUS10381</name>
</gene>
<dbReference type="GO" id="GO:0004081">
    <property type="term" value="F:bis(5'-nucleosyl)-tetraphosphatase (asymmetrical) activity"/>
    <property type="evidence" value="ECO:0007669"/>
    <property type="project" value="TreeGrafter"/>
</dbReference>
<dbReference type="EMBL" id="CAJNOQ010018293">
    <property type="protein sequence ID" value="CAF1424695.1"/>
    <property type="molecule type" value="Genomic_DNA"/>
</dbReference>
<keyword evidence="7" id="KW-1185">Reference proteome</keyword>
<dbReference type="Proteomes" id="UP000681722">
    <property type="component" value="Unassembled WGS sequence"/>
</dbReference>
<dbReference type="InterPro" id="IPR020084">
    <property type="entry name" value="NUDIX_hydrolase_CS"/>
</dbReference>
<dbReference type="InterPro" id="IPR000086">
    <property type="entry name" value="NUDIX_hydrolase_dom"/>
</dbReference>
<organism evidence="4 7">
    <name type="scientific">Didymodactylos carnosus</name>
    <dbReference type="NCBI Taxonomy" id="1234261"/>
    <lineage>
        <taxon>Eukaryota</taxon>
        <taxon>Metazoa</taxon>
        <taxon>Spiralia</taxon>
        <taxon>Gnathifera</taxon>
        <taxon>Rotifera</taxon>
        <taxon>Eurotatoria</taxon>
        <taxon>Bdelloidea</taxon>
        <taxon>Philodinida</taxon>
        <taxon>Philodinidae</taxon>
        <taxon>Didymodactylos</taxon>
    </lineage>
</organism>
<dbReference type="Proteomes" id="UP000682733">
    <property type="component" value="Unassembled WGS sequence"/>
</dbReference>
<dbReference type="PROSITE" id="PS51462">
    <property type="entry name" value="NUDIX"/>
    <property type="match status" value="1"/>
</dbReference>
<evidence type="ECO:0000313" key="3">
    <source>
        <dbReference type="EMBL" id="CAF0916250.1"/>
    </source>
</evidence>
<dbReference type="GO" id="GO:0006167">
    <property type="term" value="P:AMP biosynthetic process"/>
    <property type="evidence" value="ECO:0007669"/>
    <property type="project" value="TreeGrafter"/>
</dbReference>
<accession>A0A815MUY2</accession>
<dbReference type="Proteomes" id="UP000663829">
    <property type="component" value="Unassembled WGS sequence"/>
</dbReference>
<dbReference type="AlphaFoldDB" id="A0A815MUY2"/>
<evidence type="ECO:0000256" key="1">
    <source>
        <dbReference type="ARBA" id="ARBA00022801"/>
    </source>
</evidence>
<dbReference type="Pfam" id="PF00293">
    <property type="entry name" value="NUDIX"/>
    <property type="match status" value="1"/>
</dbReference>
<evidence type="ECO:0000313" key="4">
    <source>
        <dbReference type="EMBL" id="CAF1424695.1"/>
    </source>
</evidence>
<dbReference type="PANTHER" id="PTHR21340:SF0">
    <property type="entry name" value="BIS(5'-NUCLEOSYL)-TETRAPHOSPHATASE [ASYMMETRICAL]"/>
    <property type="match status" value="1"/>
</dbReference>
<dbReference type="EMBL" id="CAJNOK010003831">
    <property type="protein sequence ID" value="CAF0916250.1"/>
    <property type="molecule type" value="Genomic_DNA"/>
</dbReference>